<dbReference type="AlphaFoldDB" id="A0A6N6VX67"/>
<evidence type="ECO:0000313" key="3">
    <source>
        <dbReference type="Proteomes" id="UP000437748"/>
    </source>
</evidence>
<comment type="caution">
    <text evidence="2">The sequence shown here is derived from an EMBL/GenBank/DDBJ whole genome shotgun (WGS) entry which is preliminary data.</text>
</comment>
<organism evidence="2 3">
    <name type="scientific">Silvanigrella paludirubra</name>
    <dbReference type="NCBI Taxonomy" id="2499159"/>
    <lineage>
        <taxon>Bacteria</taxon>
        <taxon>Pseudomonadati</taxon>
        <taxon>Bdellovibrionota</taxon>
        <taxon>Oligoflexia</taxon>
        <taxon>Silvanigrellales</taxon>
        <taxon>Silvanigrellaceae</taxon>
        <taxon>Silvanigrella</taxon>
    </lineage>
</organism>
<keyword evidence="1" id="KW-0732">Signal</keyword>
<name>A0A6N6VX67_9BACT</name>
<dbReference type="Pfam" id="PF13416">
    <property type="entry name" value="SBP_bac_8"/>
    <property type="match status" value="1"/>
</dbReference>
<dbReference type="InterPro" id="IPR006059">
    <property type="entry name" value="SBP"/>
</dbReference>
<proteinExistence type="predicted"/>
<evidence type="ECO:0008006" key="4">
    <source>
        <dbReference type="Google" id="ProtNLM"/>
    </source>
</evidence>
<keyword evidence="3" id="KW-1185">Reference proteome</keyword>
<dbReference type="RefSeq" id="WP_153418180.1">
    <property type="nucleotide sequence ID" value="NZ_WFLM01000001.1"/>
</dbReference>
<dbReference type="PANTHER" id="PTHR30222">
    <property type="entry name" value="SPERMIDINE/PUTRESCINE-BINDING PERIPLASMIC PROTEIN"/>
    <property type="match status" value="1"/>
</dbReference>
<dbReference type="EMBL" id="WFLM01000001">
    <property type="protein sequence ID" value="KAB8040664.1"/>
    <property type="molecule type" value="Genomic_DNA"/>
</dbReference>
<accession>A0A6N6VX67</accession>
<protein>
    <recommendedName>
        <fullName evidence="4">Extracellular solute-binding protein</fullName>
    </recommendedName>
</protein>
<dbReference type="Gene3D" id="3.40.190.10">
    <property type="entry name" value="Periplasmic binding protein-like II"/>
    <property type="match status" value="2"/>
</dbReference>
<evidence type="ECO:0000313" key="2">
    <source>
        <dbReference type="EMBL" id="KAB8040664.1"/>
    </source>
</evidence>
<evidence type="ECO:0000256" key="1">
    <source>
        <dbReference type="ARBA" id="ARBA00022729"/>
    </source>
</evidence>
<dbReference type="SUPFAM" id="SSF53850">
    <property type="entry name" value="Periplasmic binding protein-like II"/>
    <property type="match status" value="1"/>
</dbReference>
<gene>
    <name evidence="2" type="ORF">GCL60_01710</name>
</gene>
<dbReference type="PANTHER" id="PTHR30222:SF17">
    <property type="entry name" value="SPERMIDINE_PUTRESCINE-BINDING PERIPLASMIC PROTEIN"/>
    <property type="match status" value="1"/>
</dbReference>
<dbReference type="Proteomes" id="UP000437748">
    <property type="component" value="Unassembled WGS sequence"/>
</dbReference>
<dbReference type="OrthoDB" id="5290852at2"/>
<reference evidence="2 3" key="1">
    <citation type="submission" date="2019-10" db="EMBL/GenBank/DDBJ databases">
        <title>New species of Slilvanegrellaceae.</title>
        <authorList>
            <person name="Pitt A."/>
            <person name="Hahn M.W."/>
        </authorList>
    </citation>
    <scope>NUCLEOTIDE SEQUENCE [LARGE SCALE GENOMIC DNA]</scope>
    <source>
        <strain evidence="2 3">SP-Ram-0.45-NSY-1</strain>
    </source>
</reference>
<sequence>MSQFFIFAITLLFPFIAHSATYKPILNILAPIGVMSPKIISQFEEDNQCNVRIEFVGSRYEYESRLRAGLRNYDLVISDERILQRLFLQRQLRSLNEDVTFSANVAGKYPLQVKSRLNSDGRSYFTFLADPMGIAYNKKNFILKQTQPSWDWIISPDEIPYWRQRIYVSNFPKHQLLLALLATGKEITTASWFIPEPTLKWLQNLKLQSANIDYPLELAFLGNKIEAAVIFRSDYFRLKKVVPDLKFVVPSKVTYYDRIGIAIVSDTVQEALAQNFIKYLNIKKDSLIVNENYLSYNVLNYEGSATKNWVPYDDDIPIPRRIENILNDFYKK</sequence>